<feature type="domain" description="Outer membrane protein beta-barrel" evidence="2">
    <location>
        <begin position="1"/>
        <end position="159"/>
    </location>
</feature>
<sequence length="159" mass="17689">MGIGGGYMHETFSDAASTTNAAEIGKIKIGYGIREAYAIEFSFDYLKNDANIFSTTGKDSDKFGMNVELVKAFDWDILINPYFKAGFGAGYFDINHASKNSLNYGTFNVGLGFFIPINEHFDIEVGYDYKYVSYEKLTATSDEVNSHMNGAYAGFNVRF</sequence>
<organism evidence="3 4">
    <name type="scientific">Sulfurimonas gotlandica (strain DSM 19862 / JCM 16533 / GD1)</name>
    <dbReference type="NCBI Taxonomy" id="929558"/>
    <lineage>
        <taxon>Bacteria</taxon>
        <taxon>Pseudomonadati</taxon>
        <taxon>Campylobacterota</taxon>
        <taxon>Epsilonproteobacteria</taxon>
        <taxon>Campylobacterales</taxon>
        <taxon>Sulfurimonadaceae</taxon>
        <taxon>Sulfurimonas</taxon>
    </lineage>
</organism>
<protein>
    <recommendedName>
        <fullName evidence="2">Outer membrane protein beta-barrel domain-containing protein</fullName>
    </recommendedName>
</protein>
<evidence type="ECO:0000256" key="1">
    <source>
        <dbReference type="ARBA" id="ARBA00022729"/>
    </source>
</evidence>
<comment type="caution">
    <text evidence="3">The sequence shown here is derived from an EMBL/GenBank/DDBJ whole genome shotgun (WGS) entry which is preliminary data.</text>
</comment>
<evidence type="ECO:0000313" key="4">
    <source>
        <dbReference type="Proteomes" id="UP000006431"/>
    </source>
</evidence>
<proteinExistence type="predicted"/>
<keyword evidence="1" id="KW-0732">Signal</keyword>
<dbReference type="Proteomes" id="UP000006431">
    <property type="component" value="Unassembled WGS sequence"/>
</dbReference>
<dbReference type="SUPFAM" id="SSF56925">
    <property type="entry name" value="OMPA-like"/>
    <property type="match status" value="1"/>
</dbReference>
<reference evidence="3 4" key="1">
    <citation type="journal article" date="2012" name="Proc. Natl. Acad. Sci. U.S.A.">
        <title>Genome and physiology of a model Epsilonproteobacterium responsible for sulfide detoxification in marine oxygen depletion zones.</title>
        <authorList>
            <person name="Grote J."/>
            <person name="Schott T."/>
            <person name="Bruckner C.G."/>
            <person name="Glockner F.O."/>
            <person name="Jost G."/>
            <person name="Teeling H."/>
            <person name="Labrenz M."/>
            <person name="Jurgens K."/>
        </authorList>
    </citation>
    <scope>NUCLEOTIDE SEQUENCE [LARGE SCALE GENOMIC DNA]</scope>
    <source>
        <strain evidence="3 4">GD1</strain>
    </source>
</reference>
<dbReference type="AlphaFoldDB" id="H1FXM2"/>
<accession>H1FXM2</accession>
<evidence type="ECO:0000259" key="2">
    <source>
        <dbReference type="Pfam" id="PF13505"/>
    </source>
</evidence>
<dbReference type="HOGENOM" id="CLU_1659829_0_0_7"/>
<dbReference type="InterPro" id="IPR027385">
    <property type="entry name" value="Beta-barrel_OMP"/>
</dbReference>
<dbReference type="Pfam" id="PF13505">
    <property type="entry name" value="OMP_b-brl"/>
    <property type="match status" value="1"/>
</dbReference>
<dbReference type="STRING" id="929558.SMGD1_0928"/>
<name>H1FXM2_SULGG</name>
<gene>
    <name evidence="3" type="ORF">SMGD1_0928</name>
</gene>
<dbReference type="Gene3D" id="2.40.160.20">
    <property type="match status" value="1"/>
</dbReference>
<dbReference type="EMBL" id="AFRZ01000001">
    <property type="protein sequence ID" value="EHP29454.1"/>
    <property type="molecule type" value="Genomic_DNA"/>
</dbReference>
<evidence type="ECO:0000313" key="3">
    <source>
        <dbReference type="EMBL" id="EHP29454.1"/>
    </source>
</evidence>
<dbReference type="InterPro" id="IPR011250">
    <property type="entry name" value="OMP/PagP_B-barrel"/>
</dbReference>
<keyword evidence="4" id="KW-1185">Reference proteome</keyword>
<dbReference type="PATRIC" id="fig|929558.5.peg.924"/>